<feature type="chain" id="PRO_5047467221" evidence="1">
    <location>
        <begin position="27"/>
        <end position="174"/>
    </location>
</feature>
<name>A0ABX7X464_9GAMM</name>
<feature type="signal peptide" evidence="1">
    <location>
        <begin position="1"/>
        <end position="26"/>
    </location>
</feature>
<dbReference type="InterPro" id="IPR011460">
    <property type="entry name" value="Lcl_C"/>
</dbReference>
<accession>A0ABX7X464</accession>
<dbReference type="PANTHER" id="PTHR35812:SF1">
    <property type="entry name" value="LIPOPROTEIN"/>
    <property type="match status" value="1"/>
</dbReference>
<proteinExistence type="predicted"/>
<gene>
    <name evidence="3" type="ORF">J8380_03580</name>
</gene>
<keyword evidence="1" id="KW-0732">Signal</keyword>
<evidence type="ECO:0000256" key="1">
    <source>
        <dbReference type="SAM" id="SignalP"/>
    </source>
</evidence>
<organism evidence="3 4">
    <name type="scientific">Candidatus Thiothrix anitrata</name>
    <dbReference type="NCBI Taxonomy" id="2823902"/>
    <lineage>
        <taxon>Bacteria</taxon>
        <taxon>Pseudomonadati</taxon>
        <taxon>Pseudomonadota</taxon>
        <taxon>Gammaproteobacteria</taxon>
        <taxon>Thiotrichales</taxon>
        <taxon>Thiotrichaceae</taxon>
        <taxon>Thiothrix</taxon>
    </lineage>
</organism>
<dbReference type="Proteomes" id="UP000672027">
    <property type="component" value="Chromosome"/>
</dbReference>
<evidence type="ECO:0000313" key="4">
    <source>
        <dbReference type="Proteomes" id="UP000672027"/>
    </source>
</evidence>
<dbReference type="EMBL" id="CP072800">
    <property type="protein sequence ID" value="QTR50660.1"/>
    <property type="molecule type" value="Genomic_DNA"/>
</dbReference>
<dbReference type="Pfam" id="PF07603">
    <property type="entry name" value="Lcl_C"/>
    <property type="match status" value="1"/>
</dbReference>
<evidence type="ECO:0000313" key="3">
    <source>
        <dbReference type="EMBL" id="QTR50660.1"/>
    </source>
</evidence>
<sequence>MMKMTKLTALCAVGYVLLATQTPLLAAQECNSRSALPANGERFTSHSNGTVTDKQTQLMWKQCMEGQRGARCLGQAAILPWDRALQTAYTASQVNFAGHSDWRLPTVEELLSLVDKQCREPAINLRFFPATPASSLWSGNQSDPNAWSVDFSAGHPFQSFKAGGKYVRLVRNLH</sequence>
<reference evidence="3 4" key="1">
    <citation type="submission" date="2021-04" db="EMBL/GenBank/DDBJ databases">
        <title>Genomics, taxonomy and metabolism of representatives of sulfur bacteria of the genus Thiothrix: Thiothrix fructosivorans QT, Thiothrix unzii A1T and three new species, Thiothrix subterranea sp. nov., Thiothrix litoralis sp. nov. and 'Candidatus Thiothrix anitrata' sp. nov.</title>
        <authorList>
            <person name="Ravin N.V."/>
            <person name="Smolyakov D."/>
            <person name="Rudenko T.S."/>
            <person name="Mardanov A.V."/>
            <person name="Beletsky A.V."/>
            <person name="Markov N.D."/>
            <person name="Fomenkov A.I."/>
            <person name="Roberts R.J."/>
            <person name="Karnachuk O.V."/>
            <person name="Novikov A."/>
            <person name="Grabovich M.Y."/>
        </authorList>
    </citation>
    <scope>NUCLEOTIDE SEQUENCE [LARGE SCALE GENOMIC DNA]</scope>
    <source>
        <strain evidence="3 4">A52</strain>
    </source>
</reference>
<evidence type="ECO:0000259" key="2">
    <source>
        <dbReference type="Pfam" id="PF07603"/>
    </source>
</evidence>
<dbReference type="RefSeq" id="WP_210228385.1">
    <property type="nucleotide sequence ID" value="NZ_CP072800.1"/>
</dbReference>
<protein>
    <submittedName>
        <fullName evidence="3">DUF1566 domain-containing protein</fullName>
    </submittedName>
</protein>
<feature type="domain" description="Lcl C-terminal" evidence="2">
    <location>
        <begin position="49"/>
        <end position="171"/>
    </location>
</feature>
<dbReference type="PANTHER" id="PTHR35812">
    <property type="entry name" value="LIPOPROTEIN"/>
    <property type="match status" value="1"/>
</dbReference>
<keyword evidence="4" id="KW-1185">Reference proteome</keyword>